<dbReference type="PRINTS" id="PR01438">
    <property type="entry name" value="UNVRSLSTRESS"/>
</dbReference>
<evidence type="ECO:0000256" key="2">
    <source>
        <dbReference type="ARBA" id="ARBA00022741"/>
    </source>
</evidence>
<name>A0A1R4JWH5_9MICO</name>
<dbReference type="Proteomes" id="UP000196320">
    <property type="component" value="Unassembled WGS sequence"/>
</dbReference>
<dbReference type="RefSeq" id="WP_087131711.1">
    <property type="nucleotide sequence ID" value="NZ_FUKO01000021.1"/>
</dbReference>
<sequence>MKNTILVGVTDTSASRRAVDWASERAEAHHSRVELISVIGGAVGAIGEGDVVKDAIALTQAMLDAVAVRVRERGVTVGTRLTRGNPVEELNDASRAFDLLVIGSDYRGPNSGPQRGPHGIRIVAGSHCPVAVVPDIELTDRRGVVVGVDGSPTSEHAIEYAAAEADRTGEPLTAVNAWVTIPLPRIMHSYPADYLTNMQQRGEETLAISLAGIAQKYPDLDLRRVVERGYPEVIINRLATEARLTVIGSHGRGAIGRFLLGSTSQEVVSRLVSATVVLR</sequence>
<dbReference type="PANTHER" id="PTHR46268:SF27">
    <property type="entry name" value="UNIVERSAL STRESS PROTEIN RV2623"/>
    <property type="match status" value="1"/>
</dbReference>
<dbReference type="OrthoDB" id="4931198at2"/>
<reference evidence="5 6" key="1">
    <citation type="submission" date="2017-02" db="EMBL/GenBank/DDBJ databases">
        <authorList>
            <person name="Peterson S.W."/>
        </authorList>
    </citation>
    <scope>NUCLEOTIDE SEQUENCE [LARGE SCALE GENOMIC DNA]</scope>
    <source>
        <strain evidence="5 6">B Mb 05.01</strain>
    </source>
</reference>
<keyword evidence="2" id="KW-0547">Nucleotide-binding</keyword>
<accession>A0A1R4JWH5</accession>
<keyword evidence="3" id="KW-0067">ATP-binding</keyword>
<evidence type="ECO:0000256" key="3">
    <source>
        <dbReference type="ARBA" id="ARBA00022840"/>
    </source>
</evidence>
<comment type="similarity">
    <text evidence="1">Belongs to the universal stress protein A family.</text>
</comment>
<dbReference type="InterPro" id="IPR006016">
    <property type="entry name" value="UspA"/>
</dbReference>
<evidence type="ECO:0000313" key="6">
    <source>
        <dbReference type="Proteomes" id="UP000196320"/>
    </source>
</evidence>
<dbReference type="AlphaFoldDB" id="A0A1R4JWH5"/>
<dbReference type="SUPFAM" id="SSF52402">
    <property type="entry name" value="Adenine nucleotide alpha hydrolases-like"/>
    <property type="match status" value="2"/>
</dbReference>
<dbReference type="PANTHER" id="PTHR46268">
    <property type="entry name" value="STRESS RESPONSE PROTEIN NHAX"/>
    <property type="match status" value="1"/>
</dbReference>
<feature type="domain" description="UspA" evidence="4">
    <location>
        <begin position="144"/>
        <end position="271"/>
    </location>
</feature>
<dbReference type="GO" id="GO:0005524">
    <property type="term" value="F:ATP binding"/>
    <property type="evidence" value="ECO:0007669"/>
    <property type="project" value="UniProtKB-KW"/>
</dbReference>
<protein>
    <submittedName>
        <fullName evidence="5">Universal stress protein family</fullName>
    </submittedName>
</protein>
<dbReference type="CDD" id="cd00293">
    <property type="entry name" value="USP-like"/>
    <property type="match status" value="1"/>
</dbReference>
<dbReference type="Gene3D" id="3.40.50.620">
    <property type="entry name" value="HUPs"/>
    <property type="match status" value="2"/>
</dbReference>
<keyword evidence="6" id="KW-1185">Reference proteome</keyword>
<evidence type="ECO:0000313" key="5">
    <source>
        <dbReference type="EMBL" id="SJN36621.1"/>
    </source>
</evidence>
<evidence type="ECO:0000256" key="1">
    <source>
        <dbReference type="ARBA" id="ARBA00008791"/>
    </source>
</evidence>
<proteinExistence type="inferred from homology"/>
<dbReference type="InterPro" id="IPR014729">
    <property type="entry name" value="Rossmann-like_a/b/a_fold"/>
</dbReference>
<evidence type="ECO:0000259" key="4">
    <source>
        <dbReference type="Pfam" id="PF00582"/>
    </source>
</evidence>
<dbReference type="EMBL" id="FUKO01000021">
    <property type="protein sequence ID" value="SJN36621.1"/>
    <property type="molecule type" value="Genomic_DNA"/>
</dbReference>
<organism evidence="5 6">
    <name type="scientific">Microbacterium esteraromaticum</name>
    <dbReference type="NCBI Taxonomy" id="57043"/>
    <lineage>
        <taxon>Bacteria</taxon>
        <taxon>Bacillati</taxon>
        <taxon>Actinomycetota</taxon>
        <taxon>Actinomycetes</taxon>
        <taxon>Micrococcales</taxon>
        <taxon>Microbacteriaceae</taxon>
        <taxon>Microbacterium</taxon>
    </lineage>
</organism>
<feature type="domain" description="UspA" evidence="4">
    <location>
        <begin position="3"/>
        <end position="134"/>
    </location>
</feature>
<dbReference type="InterPro" id="IPR006015">
    <property type="entry name" value="Universal_stress_UspA"/>
</dbReference>
<dbReference type="Pfam" id="PF00582">
    <property type="entry name" value="Usp"/>
    <property type="match status" value="2"/>
</dbReference>
<gene>
    <name evidence="5" type="ORF">FM104_09320</name>
</gene>